<feature type="transmembrane region" description="Helical" evidence="2">
    <location>
        <begin position="353"/>
        <end position="372"/>
    </location>
</feature>
<keyword evidence="2" id="KW-0472">Membrane</keyword>
<evidence type="ECO:0000256" key="2">
    <source>
        <dbReference type="SAM" id="Phobius"/>
    </source>
</evidence>
<organism evidence="3 4">
    <name type="scientific">Paraconiothyrium brasiliense</name>
    <dbReference type="NCBI Taxonomy" id="300254"/>
    <lineage>
        <taxon>Eukaryota</taxon>
        <taxon>Fungi</taxon>
        <taxon>Dikarya</taxon>
        <taxon>Ascomycota</taxon>
        <taxon>Pezizomycotina</taxon>
        <taxon>Dothideomycetes</taxon>
        <taxon>Pleosporomycetidae</taxon>
        <taxon>Pleosporales</taxon>
        <taxon>Massarineae</taxon>
        <taxon>Didymosphaeriaceae</taxon>
        <taxon>Paraconiothyrium</taxon>
    </lineage>
</organism>
<sequence>MQTRQEPVLVDEFEVGLDRAKITKTVQMQVPEPHETQSEDSDDQGQSGSPHSSSRVVVESIKAKKHRAGLKIRKTLHIGRASDDLEYTTTALAGAGVEASGSRYVSDAPEPEKPTMKDFLHNPLDTVMSKISEQTDQQVAAQITAKEIPHGDEVDLIHASEAVERARDDTQRLLATKDLSRLLKERQATYARWTLDRHITKIRRLPRDEIKLRPRSDFEKHDPRKGLVTDWRAYGQNLATCMYLVVERRTHGNTMKDLREDIEHRENQNATALSLTELIVKEGDENWSDKLVEGLGPWLMLQLADLANFFESLRNFYEWRVPHRTLRGMIVLGIVTLATALVPMWLFVKTTTFFMGLTYFALYPIAVNFPEYRLLVSPAKRFLWNIPTHGEWAVQYVQAEGTLLARKSTPVASSVAAVSPTFDPEHDYNSYTASEDKTTGRLIVSPSGIRFVTNFGHNVPWDLQYDQLERIEKVDRIVTRNIPGKLQGDPGQDLMFTRRDGKTHMLRKIDKRDEAFSQMVSFSDIAWQVVW</sequence>
<comment type="caution">
    <text evidence="3">The sequence shown here is derived from an EMBL/GenBank/DDBJ whole genome shotgun (WGS) entry which is preliminary data.</text>
</comment>
<proteinExistence type="predicted"/>
<feature type="compositionally biased region" description="Low complexity" evidence="1">
    <location>
        <begin position="44"/>
        <end position="54"/>
    </location>
</feature>
<dbReference type="PANTHER" id="PTHR37402:SF1">
    <property type="entry name" value="GRAM DOMAIN-CONTAINING PROTEIN 4"/>
    <property type="match status" value="1"/>
</dbReference>
<keyword evidence="2" id="KW-1133">Transmembrane helix</keyword>
<keyword evidence="2" id="KW-0812">Transmembrane</keyword>
<accession>A0ABR3S8B4</accession>
<keyword evidence="4" id="KW-1185">Reference proteome</keyword>
<dbReference type="PANTHER" id="PTHR37402">
    <property type="entry name" value="GRAM DOMAIN-CONTAINING PROTEIN 4"/>
    <property type="match status" value="1"/>
</dbReference>
<dbReference type="EMBL" id="JAKJXO020000001">
    <property type="protein sequence ID" value="KAL1612738.1"/>
    <property type="molecule type" value="Genomic_DNA"/>
</dbReference>
<reference evidence="3 4" key="1">
    <citation type="submission" date="2024-02" db="EMBL/GenBank/DDBJ databases">
        <title>De novo assembly and annotation of 12 fungi associated with fruit tree decline syndrome in Ontario, Canada.</title>
        <authorList>
            <person name="Sulman M."/>
            <person name="Ellouze W."/>
            <person name="Ilyukhin E."/>
        </authorList>
    </citation>
    <scope>NUCLEOTIDE SEQUENCE [LARGE SCALE GENOMIC DNA]</scope>
    <source>
        <strain evidence="3 4">M42-189</strain>
    </source>
</reference>
<dbReference type="InterPro" id="IPR037847">
    <property type="entry name" value="GRAMDC4"/>
</dbReference>
<gene>
    <name evidence="3" type="ORF">SLS60_000967</name>
</gene>
<protein>
    <submittedName>
        <fullName evidence="3">Uncharacterized protein</fullName>
    </submittedName>
</protein>
<evidence type="ECO:0000256" key="1">
    <source>
        <dbReference type="SAM" id="MobiDB-lite"/>
    </source>
</evidence>
<feature type="region of interest" description="Disordered" evidence="1">
    <location>
        <begin position="20"/>
        <end position="57"/>
    </location>
</feature>
<evidence type="ECO:0000313" key="3">
    <source>
        <dbReference type="EMBL" id="KAL1612738.1"/>
    </source>
</evidence>
<dbReference type="Proteomes" id="UP001521785">
    <property type="component" value="Unassembled WGS sequence"/>
</dbReference>
<feature type="transmembrane region" description="Helical" evidence="2">
    <location>
        <begin position="329"/>
        <end position="347"/>
    </location>
</feature>
<name>A0ABR3S8B4_9PLEO</name>
<evidence type="ECO:0000313" key="4">
    <source>
        <dbReference type="Proteomes" id="UP001521785"/>
    </source>
</evidence>